<comment type="caution">
    <text evidence="1">The sequence shown here is derived from an EMBL/GenBank/DDBJ whole genome shotgun (WGS) entry which is preliminary data.</text>
</comment>
<evidence type="ECO:0000313" key="2">
    <source>
        <dbReference type="Proteomes" id="UP001177212"/>
    </source>
</evidence>
<dbReference type="SUPFAM" id="SSF64518">
    <property type="entry name" value="Phase 1 flagellin"/>
    <property type="match status" value="1"/>
</dbReference>
<dbReference type="Proteomes" id="UP001177212">
    <property type="component" value="Unassembled WGS sequence"/>
</dbReference>
<feature type="non-terminal residue" evidence="1">
    <location>
        <position position="77"/>
    </location>
</feature>
<organism evidence="1 2">
    <name type="scientific">Pseudoalteromonas marina</name>
    <dbReference type="NCBI Taxonomy" id="267375"/>
    <lineage>
        <taxon>Bacteria</taxon>
        <taxon>Pseudomonadati</taxon>
        <taxon>Pseudomonadota</taxon>
        <taxon>Gammaproteobacteria</taxon>
        <taxon>Alteromonadales</taxon>
        <taxon>Pseudoalteromonadaceae</taxon>
        <taxon>Pseudoalteromonas</taxon>
    </lineage>
</organism>
<proteinExistence type="predicted"/>
<evidence type="ECO:0000313" key="1">
    <source>
        <dbReference type="EMBL" id="MDP2567212.1"/>
    </source>
</evidence>
<dbReference type="EMBL" id="JAUYVT010000250">
    <property type="protein sequence ID" value="MDP2567212.1"/>
    <property type="molecule type" value="Genomic_DNA"/>
</dbReference>
<evidence type="ECO:0008006" key="3">
    <source>
        <dbReference type="Google" id="ProtNLM"/>
    </source>
</evidence>
<keyword evidence="2" id="KW-1185">Reference proteome</keyword>
<accession>A0ABT9FKA9</accession>
<dbReference type="Gene3D" id="1.20.1330.10">
    <property type="entry name" value="f41 fragment of flagellin, N-terminal domain"/>
    <property type="match status" value="1"/>
</dbReference>
<name>A0ABT9FKA9_9GAMM</name>
<dbReference type="RefSeq" id="WP_305473547.1">
    <property type="nucleotide sequence ID" value="NZ_JAUYVT010000250.1"/>
</dbReference>
<gene>
    <name evidence="1" type="ORF">Q8W34_21655</name>
</gene>
<reference evidence="1" key="1">
    <citation type="submission" date="2023-07" db="EMBL/GenBank/DDBJ databases">
        <title>Genome content predicts the carbon catabolic preferences of heterotrophic bacteria.</title>
        <authorList>
            <person name="Gralka M."/>
        </authorList>
    </citation>
    <scope>NUCLEOTIDE SEQUENCE</scope>
    <source>
        <strain evidence="1">4G09</strain>
    </source>
</reference>
<sequence>ARIITKSTFNGLTLLDGSAIALQVGWAAGDVTTVTGVDFSGTTATIGAIAGADATNATAELAVLDTAIDSVVSFRAD</sequence>
<protein>
    <recommendedName>
        <fullName evidence="3">Flagellin</fullName>
    </recommendedName>
</protein>
<feature type="non-terminal residue" evidence="1">
    <location>
        <position position="1"/>
    </location>
</feature>